<dbReference type="PANTHER" id="PTHR43663:SF1">
    <property type="entry name" value="CHROMATE TRANSPORTER"/>
    <property type="match status" value="1"/>
</dbReference>
<reference evidence="8" key="2">
    <citation type="submission" date="2021-04" db="EMBL/GenBank/DDBJ databases">
        <authorList>
            <person name="Gilroy R."/>
        </authorList>
    </citation>
    <scope>NUCLEOTIDE SEQUENCE</scope>
    <source>
        <strain evidence="8">CHK186-1790</strain>
    </source>
</reference>
<evidence type="ECO:0000256" key="5">
    <source>
        <dbReference type="ARBA" id="ARBA00022989"/>
    </source>
</evidence>
<keyword evidence="6 7" id="KW-0472">Membrane</keyword>
<proteinExistence type="inferred from homology"/>
<feature type="transmembrane region" description="Helical" evidence="7">
    <location>
        <begin position="138"/>
        <end position="153"/>
    </location>
</feature>
<evidence type="ECO:0000256" key="7">
    <source>
        <dbReference type="SAM" id="Phobius"/>
    </source>
</evidence>
<evidence type="ECO:0000256" key="3">
    <source>
        <dbReference type="ARBA" id="ARBA00022475"/>
    </source>
</evidence>
<feature type="transmembrane region" description="Helical" evidence="7">
    <location>
        <begin position="72"/>
        <end position="100"/>
    </location>
</feature>
<evidence type="ECO:0000256" key="1">
    <source>
        <dbReference type="ARBA" id="ARBA00004651"/>
    </source>
</evidence>
<comment type="similarity">
    <text evidence="2">Belongs to the chromate ion transporter (CHR) (TC 2.A.51) family.</text>
</comment>
<dbReference type="GO" id="GO:0015109">
    <property type="term" value="F:chromate transmembrane transporter activity"/>
    <property type="evidence" value="ECO:0007669"/>
    <property type="project" value="InterPro"/>
</dbReference>
<comment type="subcellular location">
    <subcellularLocation>
        <location evidence="1">Cell membrane</location>
        <topology evidence="1">Multi-pass membrane protein</topology>
    </subcellularLocation>
</comment>
<dbReference type="InterPro" id="IPR052518">
    <property type="entry name" value="CHR_Transporter"/>
</dbReference>
<evidence type="ECO:0000256" key="2">
    <source>
        <dbReference type="ARBA" id="ARBA00005262"/>
    </source>
</evidence>
<keyword evidence="4 7" id="KW-0812">Transmembrane</keyword>
<dbReference type="InterPro" id="IPR003370">
    <property type="entry name" value="Chromate_transpt"/>
</dbReference>
<dbReference type="EMBL" id="DWWJ01000012">
    <property type="protein sequence ID" value="HJC40077.1"/>
    <property type="molecule type" value="Genomic_DNA"/>
</dbReference>
<reference evidence="8" key="1">
    <citation type="journal article" date="2021" name="PeerJ">
        <title>Extensive microbial diversity within the chicken gut microbiome revealed by metagenomics and culture.</title>
        <authorList>
            <person name="Gilroy R."/>
            <person name="Ravi A."/>
            <person name="Getino M."/>
            <person name="Pursley I."/>
            <person name="Horton D.L."/>
            <person name="Alikhan N.F."/>
            <person name="Baker D."/>
            <person name="Gharbi K."/>
            <person name="Hall N."/>
            <person name="Watson M."/>
            <person name="Adriaenssens E.M."/>
            <person name="Foster-Nyarko E."/>
            <person name="Jarju S."/>
            <person name="Secka A."/>
            <person name="Antonio M."/>
            <person name="Oren A."/>
            <person name="Chaudhuri R.R."/>
            <person name="La Ragione R."/>
            <person name="Hildebrand F."/>
            <person name="Pallen M.J."/>
        </authorList>
    </citation>
    <scope>NUCLEOTIDE SEQUENCE</scope>
    <source>
        <strain evidence="8">CHK186-1790</strain>
    </source>
</reference>
<accession>A0A9D2SYT2</accession>
<comment type="caution">
    <text evidence="8">The sequence shown here is derived from an EMBL/GenBank/DDBJ whole genome shotgun (WGS) entry which is preliminary data.</text>
</comment>
<keyword evidence="3" id="KW-1003">Cell membrane</keyword>
<dbReference type="GO" id="GO:0005886">
    <property type="term" value="C:plasma membrane"/>
    <property type="evidence" value="ECO:0007669"/>
    <property type="project" value="UniProtKB-SubCell"/>
</dbReference>
<dbReference type="Proteomes" id="UP000823882">
    <property type="component" value="Unassembled WGS sequence"/>
</dbReference>
<feature type="transmembrane region" description="Helical" evidence="7">
    <location>
        <begin position="160"/>
        <end position="181"/>
    </location>
</feature>
<evidence type="ECO:0000256" key="6">
    <source>
        <dbReference type="ARBA" id="ARBA00023136"/>
    </source>
</evidence>
<sequence length="183" mass="18945">MLSLLLEVCFSFLKVGAFSFGGGYAVLAFIQREVVDTHAWISPSDFVNIVAIAEMTPGPIAVNSSTFVGYNLFGIGGGVLCSVCTLAVPFALSLVVAIYFTKFKDNVHLKDALAGIRPAVIGLIAASCLSVAEISLTSLLSLAFFGVALLLVWKCKVSPILTLVACGALGGVVYGAVLPALGL</sequence>
<protein>
    <submittedName>
        <fullName evidence="8">Chromate transporter</fullName>
    </submittedName>
</protein>
<gene>
    <name evidence="8" type="ORF">H9701_00800</name>
</gene>
<evidence type="ECO:0000256" key="4">
    <source>
        <dbReference type="ARBA" id="ARBA00022692"/>
    </source>
</evidence>
<dbReference type="AlphaFoldDB" id="A0A9D2SYT2"/>
<dbReference type="PANTHER" id="PTHR43663">
    <property type="entry name" value="CHROMATE TRANSPORT PROTEIN-RELATED"/>
    <property type="match status" value="1"/>
</dbReference>
<keyword evidence="5 7" id="KW-1133">Transmembrane helix</keyword>
<evidence type="ECO:0000313" key="9">
    <source>
        <dbReference type="Proteomes" id="UP000823882"/>
    </source>
</evidence>
<organism evidence="8 9">
    <name type="scientific">Candidatus Intestinimonas pullistercoris</name>
    <dbReference type="NCBI Taxonomy" id="2838623"/>
    <lineage>
        <taxon>Bacteria</taxon>
        <taxon>Bacillati</taxon>
        <taxon>Bacillota</taxon>
        <taxon>Clostridia</taxon>
        <taxon>Eubacteriales</taxon>
        <taxon>Intestinimonas</taxon>
    </lineage>
</organism>
<name>A0A9D2SYT2_9FIRM</name>
<dbReference type="Pfam" id="PF02417">
    <property type="entry name" value="Chromate_transp"/>
    <property type="match status" value="1"/>
</dbReference>
<evidence type="ECO:0000313" key="8">
    <source>
        <dbReference type="EMBL" id="HJC40077.1"/>
    </source>
</evidence>